<reference evidence="8 9" key="1">
    <citation type="submission" date="2020-02" db="EMBL/GenBank/DDBJ databases">
        <title>Balneolaceae bacterium YR4-1, complete genome.</title>
        <authorList>
            <person name="Li Y."/>
            <person name="Wu S."/>
        </authorList>
    </citation>
    <scope>NUCLEOTIDE SEQUENCE [LARGE SCALE GENOMIC DNA]</scope>
    <source>
        <strain evidence="8 9">YR4-1</strain>
    </source>
</reference>
<gene>
    <name evidence="5 8" type="primary">truB</name>
    <name evidence="8" type="ORF">G3570_06790</name>
</gene>
<evidence type="ECO:0000256" key="2">
    <source>
        <dbReference type="ARBA" id="ARBA00005642"/>
    </source>
</evidence>
<dbReference type="GO" id="GO:1990481">
    <property type="term" value="P:mRNA pseudouridine synthesis"/>
    <property type="evidence" value="ECO:0007669"/>
    <property type="project" value="TreeGrafter"/>
</dbReference>
<dbReference type="GO" id="GO:0160148">
    <property type="term" value="F:tRNA pseudouridine(55) synthase activity"/>
    <property type="evidence" value="ECO:0007669"/>
    <property type="project" value="UniProtKB-EC"/>
</dbReference>
<name>A0A6M1SLX6_9BACT</name>
<dbReference type="PANTHER" id="PTHR13767">
    <property type="entry name" value="TRNA-PSEUDOURIDINE SYNTHASE"/>
    <property type="match status" value="1"/>
</dbReference>
<dbReference type="InterPro" id="IPR002501">
    <property type="entry name" value="PsdUridine_synth_N"/>
</dbReference>
<feature type="domain" description="tRNA pseudouridylate synthase B C-terminal" evidence="7">
    <location>
        <begin position="199"/>
        <end position="240"/>
    </location>
</feature>
<dbReference type="NCBIfam" id="TIGR00431">
    <property type="entry name" value="TruB"/>
    <property type="match status" value="1"/>
</dbReference>
<dbReference type="Proteomes" id="UP000473278">
    <property type="component" value="Unassembled WGS sequence"/>
</dbReference>
<dbReference type="GO" id="GO:0031119">
    <property type="term" value="P:tRNA pseudouridine synthesis"/>
    <property type="evidence" value="ECO:0007669"/>
    <property type="project" value="UniProtKB-UniRule"/>
</dbReference>
<organism evidence="8 9">
    <name type="scientific">Halalkalibaculum roseum</name>
    <dbReference type="NCBI Taxonomy" id="2709311"/>
    <lineage>
        <taxon>Bacteria</taxon>
        <taxon>Pseudomonadati</taxon>
        <taxon>Balneolota</taxon>
        <taxon>Balneolia</taxon>
        <taxon>Balneolales</taxon>
        <taxon>Balneolaceae</taxon>
        <taxon>Halalkalibaculum</taxon>
    </lineage>
</organism>
<comment type="caution">
    <text evidence="8">The sequence shown here is derived from an EMBL/GenBank/DDBJ whole genome shotgun (WGS) entry which is preliminary data.</text>
</comment>
<dbReference type="Pfam" id="PF16198">
    <property type="entry name" value="TruB_C_2"/>
    <property type="match status" value="1"/>
</dbReference>
<comment type="catalytic activity">
    <reaction evidence="1 5">
        <text>uridine(55) in tRNA = pseudouridine(55) in tRNA</text>
        <dbReference type="Rhea" id="RHEA:42532"/>
        <dbReference type="Rhea" id="RHEA-COMP:10101"/>
        <dbReference type="Rhea" id="RHEA-COMP:10102"/>
        <dbReference type="ChEBI" id="CHEBI:65314"/>
        <dbReference type="ChEBI" id="CHEBI:65315"/>
        <dbReference type="EC" id="5.4.99.25"/>
    </reaction>
</comment>
<dbReference type="GO" id="GO:0003723">
    <property type="term" value="F:RNA binding"/>
    <property type="evidence" value="ECO:0007669"/>
    <property type="project" value="InterPro"/>
</dbReference>
<protein>
    <recommendedName>
        <fullName evidence="5">tRNA pseudouridine synthase B</fullName>
        <ecNumber evidence="5">5.4.99.25</ecNumber>
    </recommendedName>
    <alternativeName>
        <fullName evidence="5">tRNA pseudouridine(55) synthase</fullName>
        <shortName evidence="5">Psi55 synthase</shortName>
    </alternativeName>
    <alternativeName>
        <fullName evidence="5">tRNA pseudouridylate synthase</fullName>
    </alternativeName>
    <alternativeName>
        <fullName evidence="5">tRNA-uridine isomerase</fullName>
    </alternativeName>
</protein>
<sequence>MARAIPIDKLPVYSKQNLPDPAFDYSQGAAFLISKPKKWSSFDVVKHLRKCVDLRKIGHAGTLDPMATGLLILCTGKGTKSISEIQSKPKEYIGEITFGASTPSHDAETEIEDRAEFDHITREQIEKALENRFSGQIIQIPPMYSALKHNGTPLYKLARKGKEVKRTPRQVIIYETKILEFRNPQLTLYVKCSKGTYIRTLAYDLGKAVDSLAHLTGLKRTSIGDFQNEDALSIEKLNAIFLDK</sequence>
<evidence type="ECO:0000256" key="5">
    <source>
        <dbReference type="HAMAP-Rule" id="MF_01080"/>
    </source>
</evidence>
<keyword evidence="4 5" id="KW-0413">Isomerase</keyword>
<evidence type="ECO:0000313" key="8">
    <source>
        <dbReference type="EMBL" id="NGP76331.1"/>
    </source>
</evidence>
<dbReference type="InterPro" id="IPR032819">
    <property type="entry name" value="TruB_C"/>
</dbReference>
<keyword evidence="3 5" id="KW-0819">tRNA processing</keyword>
<dbReference type="AlphaFoldDB" id="A0A6M1SLX6"/>
<dbReference type="CDD" id="cd02573">
    <property type="entry name" value="PseudoU_synth_EcTruB"/>
    <property type="match status" value="1"/>
</dbReference>
<feature type="active site" description="Nucleophile" evidence="5">
    <location>
        <position position="64"/>
    </location>
</feature>
<proteinExistence type="inferred from homology"/>
<evidence type="ECO:0000259" key="6">
    <source>
        <dbReference type="Pfam" id="PF01509"/>
    </source>
</evidence>
<dbReference type="HAMAP" id="MF_01080">
    <property type="entry name" value="TruB_bact"/>
    <property type="match status" value="1"/>
</dbReference>
<accession>A0A6M1SLX6</accession>
<dbReference type="EC" id="5.4.99.25" evidence="5"/>
<evidence type="ECO:0000256" key="4">
    <source>
        <dbReference type="ARBA" id="ARBA00023235"/>
    </source>
</evidence>
<evidence type="ECO:0000256" key="1">
    <source>
        <dbReference type="ARBA" id="ARBA00000385"/>
    </source>
</evidence>
<dbReference type="Gene3D" id="3.30.2350.10">
    <property type="entry name" value="Pseudouridine synthase"/>
    <property type="match status" value="1"/>
</dbReference>
<dbReference type="InterPro" id="IPR020103">
    <property type="entry name" value="PsdUridine_synth_cat_dom_sf"/>
</dbReference>
<comment type="similarity">
    <text evidence="2 5">Belongs to the pseudouridine synthase TruB family. Type 1 subfamily.</text>
</comment>
<dbReference type="SUPFAM" id="SSF55120">
    <property type="entry name" value="Pseudouridine synthase"/>
    <property type="match status" value="1"/>
</dbReference>
<dbReference type="RefSeq" id="WP_165140586.1">
    <property type="nucleotide sequence ID" value="NZ_JAALLT010000002.1"/>
</dbReference>
<evidence type="ECO:0000259" key="7">
    <source>
        <dbReference type="Pfam" id="PF16198"/>
    </source>
</evidence>
<feature type="domain" description="Pseudouridine synthase II N-terminal" evidence="6">
    <location>
        <begin position="49"/>
        <end position="198"/>
    </location>
</feature>
<evidence type="ECO:0000313" key="9">
    <source>
        <dbReference type="Proteomes" id="UP000473278"/>
    </source>
</evidence>
<dbReference type="EMBL" id="JAALLT010000002">
    <property type="protein sequence ID" value="NGP76331.1"/>
    <property type="molecule type" value="Genomic_DNA"/>
</dbReference>
<comment type="function">
    <text evidence="5">Responsible for synthesis of pseudouridine from uracil-55 in the psi GC loop of transfer RNAs.</text>
</comment>
<dbReference type="Pfam" id="PF01509">
    <property type="entry name" value="TruB_N"/>
    <property type="match status" value="1"/>
</dbReference>
<evidence type="ECO:0000256" key="3">
    <source>
        <dbReference type="ARBA" id="ARBA00022694"/>
    </source>
</evidence>
<keyword evidence="9" id="KW-1185">Reference proteome</keyword>
<dbReference type="PANTHER" id="PTHR13767:SF2">
    <property type="entry name" value="PSEUDOURIDYLATE SYNTHASE TRUB1"/>
    <property type="match status" value="1"/>
</dbReference>
<dbReference type="InterPro" id="IPR014780">
    <property type="entry name" value="tRNA_psdUridine_synth_TruB"/>
</dbReference>